<gene>
    <name evidence="1" type="ORF">DI487_10285</name>
</gene>
<keyword evidence="2" id="KW-1185">Reference proteome</keyword>
<organism evidence="1 2">
    <name type="scientific">Flavobacterium sediminis</name>
    <dbReference type="NCBI Taxonomy" id="2201181"/>
    <lineage>
        <taxon>Bacteria</taxon>
        <taxon>Pseudomonadati</taxon>
        <taxon>Bacteroidota</taxon>
        <taxon>Flavobacteriia</taxon>
        <taxon>Flavobacteriales</taxon>
        <taxon>Flavobacteriaceae</taxon>
        <taxon>Flavobacterium</taxon>
    </lineage>
</organism>
<dbReference type="RefSeq" id="WP_109569560.1">
    <property type="nucleotide sequence ID" value="NZ_CP029463.1"/>
</dbReference>
<dbReference type="Proteomes" id="UP000245429">
    <property type="component" value="Chromosome"/>
</dbReference>
<evidence type="ECO:0000313" key="2">
    <source>
        <dbReference type="Proteomes" id="UP000245429"/>
    </source>
</evidence>
<reference evidence="1 2" key="1">
    <citation type="submission" date="2018-05" db="EMBL/GenBank/DDBJ databases">
        <title>Flavobacterium sp. MEBiC07310.</title>
        <authorList>
            <person name="Baek K."/>
        </authorList>
    </citation>
    <scope>NUCLEOTIDE SEQUENCE [LARGE SCALE GENOMIC DNA]</scope>
    <source>
        <strain evidence="1 2">MEBiC07310</strain>
    </source>
</reference>
<dbReference type="KEGG" id="fse:DI487_10285"/>
<dbReference type="EMBL" id="CP029463">
    <property type="protein sequence ID" value="AWM14200.1"/>
    <property type="molecule type" value="Genomic_DNA"/>
</dbReference>
<name>A0A2U8QVH0_9FLAO</name>
<accession>A0A2U8QVH0</accession>
<dbReference type="OrthoDB" id="1376071at2"/>
<proteinExistence type="predicted"/>
<protein>
    <submittedName>
        <fullName evidence="1">Uncharacterized protein</fullName>
    </submittedName>
</protein>
<sequence>MNPKLPLQVHLKFLCNENNLFDAHTINRLLERWKEDYDLVCEIQTNNKCQICDDDLHWIHKLNCPQKVYAEAFKFKRLYETLQKTVEIAKCNKDYIAFFDSYVSQSENPELFSQWANSVMNHKSNIDELRFELLNDNFFITDKNEVLQKVRPILGNDFDFEFYIEPKHFLGIFKLIKLIAKQSKYN</sequence>
<dbReference type="AlphaFoldDB" id="A0A2U8QVH0"/>
<evidence type="ECO:0000313" key="1">
    <source>
        <dbReference type="EMBL" id="AWM14200.1"/>
    </source>
</evidence>